<evidence type="ECO:0000313" key="2">
    <source>
        <dbReference type="EMBL" id="SDP90331.1"/>
    </source>
</evidence>
<proteinExistence type="predicted"/>
<keyword evidence="4" id="KW-1185">Reference proteome</keyword>
<dbReference type="AlphaFoldDB" id="A0A1H0WIF7"/>
<sequence>MKILDRAHASNFTYNDLDEGLRKGLKSADPSVYSVLSSVSELYLKYRERLDPVRAQVGFIYYGNAYPKTTTDRIVEGLASKDRVSPSDFINANAGAATSICCTRYGFQGPTLVLTMPGRDVQAIARGLADYWLATGQADYLFLVEAQTDSVEVLQVSTELLQRASAHFH</sequence>
<accession>A0A1H0WIF7</accession>
<evidence type="ECO:0000313" key="3">
    <source>
        <dbReference type="Proteomes" id="UP000181686"/>
    </source>
</evidence>
<dbReference type="EMBL" id="LT629708">
    <property type="protein sequence ID" value="SDP90331.1"/>
    <property type="molecule type" value="Genomic_DNA"/>
</dbReference>
<dbReference type="RefSeq" id="WP_071489119.1">
    <property type="nucleotide sequence ID" value="NZ_CP089519.1"/>
</dbReference>
<evidence type="ECO:0000313" key="4">
    <source>
        <dbReference type="Proteomes" id="UP000182654"/>
    </source>
</evidence>
<organism evidence="1 3">
    <name type="scientific">Pseudomonas extremorientalis</name>
    <dbReference type="NCBI Taxonomy" id="169669"/>
    <lineage>
        <taxon>Bacteria</taxon>
        <taxon>Pseudomonadati</taxon>
        <taxon>Pseudomonadota</taxon>
        <taxon>Gammaproteobacteria</taxon>
        <taxon>Pseudomonadales</taxon>
        <taxon>Pseudomonadaceae</taxon>
        <taxon>Pseudomonas</taxon>
    </lineage>
</organism>
<gene>
    <name evidence="1" type="ORF">BFN10_07305</name>
    <name evidence="2" type="ORF">SAMN04490184_5738</name>
</gene>
<reference evidence="1 3" key="1">
    <citation type="submission" date="2016-08" db="EMBL/GenBank/DDBJ databases">
        <title>Draft genome sequence of the type strain of Pseudomonas extremorientalis LMG 19695T isolated from drinking water reservoir.</title>
        <authorList>
            <person name="Tambong J.T."/>
        </authorList>
    </citation>
    <scope>NUCLEOTIDE SEQUENCE [LARGE SCALE GENOMIC DNA]</scope>
    <source>
        <strain evidence="1 3">LMG 19695</strain>
    </source>
</reference>
<dbReference type="Proteomes" id="UP000181686">
    <property type="component" value="Unassembled WGS sequence"/>
</dbReference>
<dbReference type="EMBL" id="MDGK01000016">
    <property type="protein sequence ID" value="OIN11074.1"/>
    <property type="molecule type" value="Genomic_DNA"/>
</dbReference>
<protein>
    <recommendedName>
        <fullName evidence="5">Beta-ketoacyl synthase N-terminal domain-containing protein</fullName>
    </recommendedName>
</protein>
<name>A0A1H0WIF7_9PSED</name>
<reference evidence="2 4" key="2">
    <citation type="submission" date="2016-10" db="EMBL/GenBank/DDBJ databases">
        <authorList>
            <person name="Varghese N."/>
            <person name="Submissions S."/>
        </authorList>
    </citation>
    <scope>NUCLEOTIDE SEQUENCE [LARGE SCALE GENOMIC DNA]</scope>
    <source>
        <strain evidence="2 4">BS2774</strain>
    </source>
</reference>
<dbReference type="Proteomes" id="UP000182654">
    <property type="component" value="Chromosome I"/>
</dbReference>
<evidence type="ECO:0008006" key="5">
    <source>
        <dbReference type="Google" id="ProtNLM"/>
    </source>
</evidence>
<evidence type="ECO:0000313" key="1">
    <source>
        <dbReference type="EMBL" id="OIN11074.1"/>
    </source>
</evidence>